<dbReference type="OrthoDB" id="5242303at2"/>
<evidence type="ECO:0000256" key="2">
    <source>
        <dbReference type="ARBA" id="ARBA00022676"/>
    </source>
</evidence>
<gene>
    <name evidence="9" type="ORF">ATK06_1802</name>
</gene>
<feature type="transmembrane region" description="Helical" evidence="8">
    <location>
        <begin position="240"/>
        <end position="262"/>
    </location>
</feature>
<proteinExistence type="inferred from homology"/>
<feature type="transmembrane region" description="Helical" evidence="8">
    <location>
        <begin position="59"/>
        <end position="88"/>
    </location>
</feature>
<dbReference type="AlphaFoldDB" id="A0A2A9DQ12"/>
<evidence type="ECO:0000313" key="10">
    <source>
        <dbReference type="Proteomes" id="UP000221653"/>
    </source>
</evidence>
<feature type="transmembrane region" description="Helical" evidence="8">
    <location>
        <begin position="479"/>
        <end position="504"/>
    </location>
</feature>
<keyword evidence="6 8" id="KW-0472">Membrane</keyword>
<comment type="caution">
    <text evidence="9">The sequence shown here is derived from an EMBL/GenBank/DDBJ whole genome shotgun (WGS) entry which is preliminary data.</text>
</comment>
<keyword evidence="4 8" id="KW-0812">Transmembrane</keyword>
<sequence length="570" mass="61102">MKQKFSQRSVLWRALTRDLPRLGAPGSRSAELHSDSALVTAVSGSDLASRRTYQGISPVALVHVAFFRWLGVLGSLIIGLAALGAGALPVVHSPYADFPGGSLLAQMLPAATVVCFVGVVMLVVAWLGLSPFAGIRLIDGSPRRHGLVSEGMLWRTFAAWVFPLLFTAPLFTQDVYSYLAQGSITNQGMDPYSAGPIDLLGVEHDLARSVPFIWAHSPSPYGPVALGFASLVSSLTNDSIVLGVLFHRLLAVVGFVAMGWALSHLARRCGVPPASALWLGMLNPLVLLHLVGGIHNEALMLGFMMVGLEFGFRGNERLRDLQRIDLRTIGWWVSAVALQTCGGLVKVSAFLSLAFFAMALARDLRAVGRNHFRAMGISFSLHVLIVLATVATVTLLTGIGLGWITGQGGAAQIRSWMSLTTDIGVISGWIGMVLGLGDHTDAMLSLTRTVGIVIAGAWTARMLYATYVGNVYAMGGLGVSMFVVVILFPVVHPWYILWAVVPLAAWANRRFFHVAVAAYSSIVSLIVLPRGLSLPPGTVSGIYAATTVIAVLILGLGWWLLRRRGLFRLH</sequence>
<feature type="transmembrane region" description="Helical" evidence="8">
    <location>
        <begin position="274"/>
        <end position="295"/>
    </location>
</feature>
<organism evidence="9 10">
    <name type="scientific">Corynebacterium renale</name>
    <dbReference type="NCBI Taxonomy" id="1724"/>
    <lineage>
        <taxon>Bacteria</taxon>
        <taxon>Bacillati</taxon>
        <taxon>Actinomycetota</taxon>
        <taxon>Actinomycetes</taxon>
        <taxon>Mycobacteriales</taxon>
        <taxon>Corynebacteriaceae</taxon>
        <taxon>Corynebacterium</taxon>
    </lineage>
</organism>
<keyword evidence="3 9" id="KW-0808">Transferase</keyword>
<feature type="transmembrane region" description="Helical" evidence="8">
    <location>
        <begin position="416"/>
        <end position="437"/>
    </location>
</feature>
<accession>A0A2A9DQ12</accession>
<evidence type="ECO:0000256" key="3">
    <source>
        <dbReference type="ARBA" id="ARBA00022679"/>
    </source>
</evidence>
<dbReference type="Pfam" id="PF26314">
    <property type="entry name" value="MptA_B_family"/>
    <property type="match status" value="1"/>
</dbReference>
<keyword evidence="2 9" id="KW-0328">Glycosyltransferase</keyword>
<comment type="similarity">
    <text evidence="7">Belongs to the MptA/B family.</text>
</comment>
<evidence type="ECO:0000313" key="9">
    <source>
        <dbReference type="EMBL" id="PFG28683.1"/>
    </source>
</evidence>
<keyword evidence="5 8" id="KW-1133">Transmembrane helix</keyword>
<evidence type="ECO:0000256" key="6">
    <source>
        <dbReference type="ARBA" id="ARBA00023136"/>
    </source>
</evidence>
<feature type="transmembrane region" description="Helical" evidence="8">
    <location>
        <begin position="108"/>
        <end position="132"/>
    </location>
</feature>
<feature type="transmembrane region" description="Helical" evidence="8">
    <location>
        <begin position="511"/>
        <end position="529"/>
    </location>
</feature>
<dbReference type="InterPro" id="IPR049829">
    <property type="entry name" value="MptA/B-like"/>
</dbReference>
<evidence type="ECO:0000256" key="4">
    <source>
        <dbReference type="ARBA" id="ARBA00022692"/>
    </source>
</evidence>
<feature type="transmembrane region" description="Helical" evidence="8">
    <location>
        <begin position="152"/>
        <end position="171"/>
    </location>
</feature>
<name>A0A2A9DQ12_9CORY</name>
<evidence type="ECO:0000256" key="1">
    <source>
        <dbReference type="ARBA" id="ARBA00004141"/>
    </source>
</evidence>
<evidence type="ECO:0000256" key="5">
    <source>
        <dbReference type="ARBA" id="ARBA00022989"/>
    </source>
</evidence>
<evidence type="ECO:0000256" key="8">
    <source>
        <dbReference type="SAM" id="Phobius"/>
    </source>
</evidence>
<feature type="transmembrane region" description="Helical" evidence="8">
    <location>
        <begin position="381"/>
        <end position="404"/>
    </location>
</feature>
<feature type="transmembrane region" description="Helical" evidence="8">
    <location>
        <begin position="329"/>
        <end position="360"/>
    </location>
</feature>
<dbReference type="GO" id="GO:0016020">
    <property type="term" value="C:membrane"/>
    <property type="evidence" value="ECO:0007669"/>
    <property type="project" value="UniProtKB-SubCell"/>
</dbReference>
<feature type="transmembrane region" description="Helical" evidence="8">
    <location>
        <begin position="449"/>
        <end position="467"/>
    </location>
</feature>
<dbReference type="EMBL" id="PDJF01000001">
    <property type="protein sequence ID" value="PFG28683.1"/>
    <property type="molecule type" value="Genomic_DNA"/>
</dbReference>
<dbReference type="STRING" id="1724.GCA_001044175_00440"/>
<reference evidence="9 10" key="1">
    <citation type="submission" date="2017-10" db="EMBL/GenBank/DDBJ databases">
        <title>Sequencing the genomes of 1000 actinobacteria strains.</title>
        <authorList>
            <person name="Klenk H.-P."/>
        </authorList>
    </citation>
    <scope>NUCLEOTIDE SEQUENCE [LARGE SCALE GENOMIC DNA]</scope>
    <source>
        <strain evidence="9 10">DSM 20688</strain>
    </source>
</reference>
<dbReference type="NCBIfam" id="NF038066">
    <property type="entry name" value="MptB"/>
    <property type="match status" value="1"/>
</dbReference>
<dbReference type="GO" id="GO:0016757">
    <property type="term" value="F:glycosyltransferase activity"/>
    <property type="evidence" value="ECO:0007669"/>
    <property type="project" value="UniProtKB-KW"/>
</dbReference>
<dbReference type="RefSeq" id="WP_098389206.1">
    <property type="nucleotide sequence ID" value="NZ_LS483464.1"/>
</dbReference>
<keyword evidence="10" id="KW-1185">Reference proteome</keyword>
<feature type="transmembrane region" description="Helical" evidence="8">
    <location>
        <begin position="541"/>
        <end position="561"/>
    </location>
</feature>
<protein>
    <submittedName>
        <fullName evidence="9">Alpha-1,6-mannosyltransferase</fullName>
    </submittedName>
</protein>
<evidence type="ECO:0000256" key="7">
    <source>
        <dbReference type="ARBA" id="ARBA00043987"/>
    </source>
</evidence>
<comment type="subcellular location">
    <subcellularLocation>
        <location evidence="1">Membrane</location>
        <topology evidence="1">Multi-pass membrane protein</topology>
    </subcellularLocation>
</comment>
<dbReference type="Proteomes" id="UP000221653">
    <property type="component" value="Unassembled WGS sequence"/>
</dbReference>